<evidence type="ECO:0000256" key="1">
    <source>
        <dbReference type="SAM" id="SignalP"/>
    </source>
</evidence>
<evidence type="ECO:0000313" key="6">
    <source>
        <dbReference type="Proteomes" id="UP000251571"/>
    </source>
</evidence>
<protein>
    <submittedName>
        <fullName evidence="4">Ca-activated chloride channel family protein</fullName>
    </submittedName>
</protein>
<dbReference type="PROSITE" id="PS50234">
    <property type="entry name" value="VWFA"/>
    <property type="match status" value="1"/>
</dbReference>
<evidence type="ECO:0000313" key="4">
    <source>
        <dbReference type="EMBL" id="SSA46782.1"/>
    </source>
</evidence>
<dbReference type="Gene3D" id="3.40.50.410">
    <property type="entry name" value="von Willebrand factor, type A domain"/>
    <property type="match status" value="1"/>
</dbReference>
<proteinExistence type="predicted"/>
<organism evidence="4 6">
    <name type="scientific">Jannaschia seohaensis</name>
    <dbReference type="NCBI Taxonomy" id="475081"/>
    <lineage>
        <taxon>Bacteria</taxon>
        <taxon>Pseudomonadati</taxon>
        <taxon>Pseudomonadota</taxon>
        <taxon>Alphaproteobacteria</taxon>
        <taxon>Rhodobacterales</taxon>
        <taxon>Roseobacteraceae</taxon>
        <taxon>Jannaschia</taxon>
    </lineage>
</organism>
<dbReference type="InterPro" id="IPR036465">
    <property type="entry name" value="vWFA_dom_sf"/>
</dbReference>
<evidence type="ECO:0000313" key="5">
    <source>
        <dbReference type="Proteomes" id="UP000245839"/>
    </source>
</evidence>
<sequence length="228" mass="23881">MRLALLLSASLATAPVAQASCATDAMLVFDGSASMARISEDPGIPTRIVEARAAVERVMPQVERFRRIGLMTYGPGGGSGCSGIDIKFPPKPMAAGATIAEIAALAPEGKTPISAAIQVAAELLDYRTEPAIIVVVTDGDETCGGRACDVAARLANDAEDLTIHVIGFRGEGRIFSWQDPTTPRFARDSTAKCFADRTDGVFAATRSEAELVRALQMTLGCLVLGRLG</sequence>
<evidence type="ECO:0000313" key="3">
    <source>
        <dbReference type="EMBL" id="PWJ18257.1"/>
    </source>
</evidence>
<dbReference type="AlphaFoldDB" id="A0A2Y9C0S5"/>
<name>A0A2Y9C0S5_9RHOB</name>
<evidence type="ECO:0000259" key="2">
    <source>
        <dbReference type="PROSITE" id="PS50234"/>
    </source>
</evidence>
<keyword evidence="1" id="KW-0732">Signal</keyword>
<feature type="domain" description="VWFA" evidence="2">
    <location>
        <begin position="24"/>
        <end position="219"/>
    </location>
</feature>
<dbReference type="Proteomes" id="UP000251571">
    <property type="component" value="Unassembled WGS sequence"/>
</dbReference>
<dbReference type="CDD" id="cd00198">
    <property type="entry name" value="vWFA"/>
    <property type="match status" value="1"/>
</dbReference>
<dbReference type="Pfam" id="PF13519">
    <property type="entry name" value="VWA_2"/>
    <property type="match status" value="1"/>
</dbReference>
<dbReference type="SMART" id="SM00327">
    <property type="entry name" value="VWA"/>
    <property type="match status" value="1"/>
</dbReference>
<dbReference type="Proteomes" id="UP000245839">
    <property type="component" value="Unassembled WGS sequence"/>
</dbReference>
<gene>
    <name evidence="3" type="ORF">BCF38_105245</name>
    <name evidence="4" type="ORF">SAMN05421539_105245</name>
</gene>
<dbReference type="RefSeq" id="WP_245947499.1">
    <property type="nucleotide sequence ID" value="NZ_QGDJ01000005.1"/>
</dbReference>
<feature type="signal peptide" evidence="1">
    <location>
        <begin position="1"/>
        <end position="19"/>
    </location>
</feature>
<reference evidence="4" key="1">
    <citation type="submission" date="2016-10" db="EMBL/GenBank/DDBJ databases">
        <authorList>
            <person name="Cai Z."/>
        </authorList>
    </citation>
    <scope>NUCLEOTIDE SEQUENCE [LARGE SCALE GENOMIC DNA]</scope>
    <source>
        <strain evidence="4">DSM 25227</strain>
    </source>
</reference>
<dbReference type="SUPFAM" id="SSF53300">
    <property type="entry name" value="vWA-like"/>
    <property type="match status" value="1"/>
</dbReference>
<dbReference type="EMBL" id="UETC01000005">
    <property type="protein sequence ID" value="SSA46782.1"/>
    <property type="molecule type" value="Genomic_DNA"/>
</dbReference>
<feature type="chain" id="PRO_5044071947" evidence="1">
    <location>
        <begin position="20"/>
        <end position="228"/>
    </location>
</feature>
<dbReference type="EMBL" id="QGDJ01000005">
    <property type="protein sequence ID" value="PWJ18257.1"/>
    <property type="molecule type" value="Genomic_DNA"/>
</dbReference>
<reference evidence="6" key="2">
    <citation type="submission" date="2016-10" db="EMBL/GenBank/DDBJ databases">
        <authorList>
            <person name="Varghese N."/>
            <person name="Submissions S."/>
        </authorList>
    </citation>
    <scope>NUCLEOTIDE SEQUENCE [LARGE SCALE GENOMIC DNA]</scope>
    <source>
        <strain evidence="6">DSM 25227</strain>
    </source>
</reference>
<accession>A0A2Y9C0S5</accession>
<reference evidence="3 5" key="3">
    <citation type="submission" date="2018-03" db="EMBL/GenBank/DDBJ databases">
        <title>Genomic Encyclopedia of Archaeal and Bacterial Type Strains, Phase II (KMG-II): from individual species to whole genera.</title>
        <authorList>
            <person name="Goeker M."/>
        </authorList>
    </citation>
    <scope>NUCLEOTIDE SEQUENCE [LARGE SCALE GENOMIC DNA]</scope>
    <source>
        <strain evidence="3 5">DSM 25227</strain>
    </source>
</reference>
<dbReference type="InterPro" id="IPR002035">
    <property type="entry name" value="VWF_A"/>
</dbReference>
<keyword evidence="5" id="KW-1185">Reference proteome</keyword>